<evidence type="ECO:0000259" key="1">
    <source>
        <dbReference type="PROSITE" id="PS50076"/>
    </source>
</evidence>
<evidence type="ECO:0000313" key="2">
    <source>
        <dbReference type="EMBL" id="QHU12439.1"/>
    </source>
</evidence>
<organism evidence="2">
    <name type="scientific">viral metagenome</name>
    <dbReference type="NCBI Taxonomy" id="1070528"/>
    <lineage>
        <taxon>unclassified sequences</taxon>
        <taxon>metagenomes</taxon>
        <taxon>organismal metagenomes</taxon>
    </lineage>
</organism>
<dbReference type="CDD" id="cd06257">
    <property type="entry name" value="DnaJ"/>
    <property type="match status" value="1"/>
</dbReference>
<sequence length="413" mass="45569">MGNNFSLAVGQIPESHIRIYKNVLQIQSPATRVQMLETLFAGQEYVASAKQSGLYAPILSYIVSVRRGDATFLPGEATHTQGIQVQGQPNRVRGQQPGNSLITRGGEQGAHTKAITFFSQCLQILDLSEEIALNEKILKDAYKKASIRAHPDKGGSEEAFDSVTRAYAYLGEILRRVRGGRADTVNVSEESPARLTAARDTTSEGWKMTEPVKLNPKSLNMDAFNKAFEETRLPDPDGDGYGDWLKSAEGGPQGGSANKFNGKFNRSVFNDAFESEIKSRAAYNSSQLANRQPEALVMAPTLGIELGREKPEDFTGANLNGLKYTDLKKAYTSDSTFSHQVAGVRVSNKSFDAAASERKSAPVPLSYQEMEAIAEGERRMAQRQTQQAVRISEEDRRISDHFKMMQRYVITDK</sequence>
<dbReference type="PROSITE" id="PS50076">
    <property type="entry name" value="DNAJ_2"/>
    <property type="match status" value="1"/>
</dbReference>
<reference evidence="2" key="1">
    <citation type="journal article" date="2020" name="Nature">
        <title>Giant virus diversity and host interactions through global metagenomics.</title>
        <authorList>
            <person name="Schulz F."/>
            <person name="Roux S."/>
            <person name="Paez-Espino D."/>
            <person name="Jungbluth S."/>
            <person name="Walsh D.A."/>
            <person name="Denef V.J."/>
            <person name="McMahon K.D."/>
            <person name="Konstantinidis K.T."/>
            <person name="Eloe-Fadrosh E.A."/>
            <person name="Kyrpides N.C."/>
            <person name="Woyke T."/>
        </authorList>
    </citation>
    <scope>NUCLEOTIDE SEQUENCE</scope>
    <source>
        <strain evidence="2">GVMAG-S-1101171-110</strain>
    </source>
</reference>
<dbReference type="InterPro" id="IPR036869">
    <property type="entry name" value="J_dom_sf"/>
</dbReference>
<proteinExistence type="predicted"/>
<dbReference type="SMART" id="SM00271">
    <property type="entry name" value="DnaJ"/>
    <property type="match status" value="1"/>
</dbReference>
<feature type="domain" description="J" evidence="1">
    <location>
        <begin position="120"/>
        <end position="183"/>
    </location>
</feature>
<dbReference type="EMBL" id="MN740800">
    <property type="protein sequence ID" value="QHU12439.1"/>
    <property type="molecule type" value="Genomic_DNA"/>
</dbReference>
<dbReference type="AlphaFoldDB" id="A0A6C0K3Y2"/>
<dbReference type="SUPFAM" id="SSF46565">
    <property type="entry name" value="Chaperone J-domain"/>
    <property type="match status" value="1"/>
</dbReference>
<protein>
    <recommendedName>
        <fullName evidence="1">J domain-containing protein</fullName>
    </recommendedName>
</protein>
<name>A0A6C0K3Y2_9ZZZZ</name>
<accession>A0A6C0K3Y2</accession>
<dbReference type="InterPro" id="IPR001623">
    <property type="entry name" value="DnaJ_domain"/>
</dbReference>
<dbReference type="Gene3D" id="1.10.287.110">
    <property type="entry name" value="DnaJ domain"/>
    <property type="match status" value="1"/>
</dbReference>